<dbReference type="AlphaFoldDB" id="A0A381W274"/>
<gene>
    <name evidence="2" type="ORF">METZ01_LOCUS99484</name>
</gene>
<evidence type="ECO:0000313" key="2">
    <source>
        <dbReference type="EMBL" id="SVA46630.1"/>
    </source>
</evidence>
<reference evidence="2" key="1">
    <citation type="submission" date="2018-05" db="EMBL/GenBank/DDBJ databases">
        <authorList>
            <person name="Lanie J.A."/>
            <person name="Ng W.-L."/>
            <person name="Kazmierczak K.M."/>
            <person name="Andrzejewski T.M."/>
            <person name="Davidsen T.M."/>
            <person name="Wayne K.J."/>
            <person name="Tettelin H."/>
            <person name="Glass J.I."/>
            <person name="Rusch D."/>
            <person name="Podicherti R."/>
            <person name="Tsui H.-C.T."/>
            <person name="Winkler M.E."/>
        </authorList>
    </citation>
    <scope>NUCLEOTIDE SEQUENCE</scope>
</reference>
<accession>A0A381W274</accession>
<feature type="non-terminal residue" evidence="2">
    <location>
        <position position="1"/>
    </location>
</feature>
<sequence length="75" mass="8630">RYRHVFISCCLQPITSQVEKAFSEGYRDNPELWSEELIYAMDSYCQQTLACGNLGQSSGGKRVSYTSDTFPRRPR</sequence>
<name>A0A381W274_9ZZZZ</name>
<proteinExistence type="predicted"/>
<evidence type="ECO:0000256" key="1">
    <source>
        <dbReference type="SAM" id="MobiDB-lite"/>
    </source>
</evidence>
<protein>
    <submittedName>
        <fullName evidence="2">Uncharacterized protein</fullName>
    </submittedName>
</protein>
<organism evidence="2">
    <name type="scientific">marine metagenome</name>
    <dbReference type="NCBI Taxonomy" id="408172"/>
    <lineage>
        <taxon>unclassified sequences</taxon>
        <taxon>metagenomes</taxon>
        <taxon>ecological metagenomes</taxon>
    </lineage>
</organism>
<dbReference type="EMBL" id="UINC01010489">
    <property type="protein sequence ID" value="SVA46630.1"/>
    <property type="molecule type" value="Genomic_DNA"/>
</dbReference>
<feature type="region of interest" description="Disordered" evidence="1">
    <location>
        <begin position="54"/>
        <end position="75"/>
    </location>
</feature>